<proteinExistence type="predicted"/>
<dbReference type="OrthoDB" id="425936at2759"/>
<dbReference type="Proteomes" id="UP000245119">
    <property type="component" value="Linkage Group LG13"/>
</dbReference>
<dbReference type="EMBL" id="PZQS01000013">
    <property type="protein sequence ID" value="PVD20287.1"/>
    <property type="molecule type" value="Genomic_DNA"/>
</dbReference>
<dbReference type="InterPro" id="IPR055188">
    <property type="entry name" value="Choice_anch_I"/>
</dbReference>
<dbReference type="Pfam" id="PF22494">
    <property type="entry name" value="choice_anch_I"/>
    <property type="match status" value="1"/>
</dbReference>
<feature type="compositionally biased region" description="Low complexity" evidence="1">
    <location>
        <begin position="459"/>
        <end position="474"/>
    </location>
</feature>
<feature type="region of interest" description="Disordered" evidence="1">
    <location>
        <begin position="390"/>
        <end position="412"/>
    </location>
</feature>
<dbReference type="PANTHER" id="PTHR46928:SF1">
    <property type="entry name" value="MESENCHYME-SPECIFIC CELL SURFACE GLYCOPROTEIN"/>
    <property type="match status" value="1"/>
</dbReference>
<evidence type="ECO:0000313" key="3">
    <source>
        <dbReference type="EMBL" id="PVD20287.1"/>
    </source>
</evidence>
<dbReference type="InterPro" id="IPR052956">
    <property type="entry name" value="Mesenchyme-surface_protein"/>
</dbReference>
<dbReference type="AlphaFoldDB" id="A0A2T7NGI0"/>
<protein>
    <recommendedName>
        <fullName evidence="2">Choice-of-anchor I domain-containing protein</fullName>
    </recommendedName>
</protein>
<feature type="region of interest" description="Disordered" evidence="1">
    <location>
        <begin position="451"/>
        <end position="483"/>
    </location>
</feature>
<keyword evidence="4" id="KW-1185">Reference proteome</keyword>
<feature type="domain" description="Choice-of-anchor I" evidence="2">
    <location>
        <begin position="210"/>
        <end position="443"/>
    </location>
</feature>
<reference evidence="3 4" key="1">
    <citation type="submission" date="2018-04" db="EMBL/GenBank/DDBJ databases">
        <title>The genome of golden apple snail Pomacea canaliculata provides insight into stress tolerance and invasive adaptation.</title>
        <authorList>
            <person name="Liu C."/>
            <person name="Liu B."/>
            <person name="Ren Y."/>
            <person name="Zhang Y."/>
            <person name="Wang H."/>
            <person name="Li S."/>
            <person name="Jiang F."/>
            <person name="Yin L."/>
            <person name="Zhang G."/>
            <person name="Qian W."/>
            <person name="Fan W."/>
        </authorList>
    </citation>
    <scope>NUCLEOTIDE SEQUENCE [LARGE SCALE GENOMIC DNA]</scope>
    <source>
        <strain evidence="3">SZHN2017</strain>
        <tissue evidence="3">Muscle</tissue>
    </source>
</reference>
<sequence length="483" mass="52336">MSHPVCSGTYGGVLNVVDMADPDNPVLAQTIGFDAVIDGYPDSIAYCKRNYIEHLAISFVRTNTPSPASVRFFKPLTSPTDEVVRLYSVPVNGFDPTDLAWSNDCSRLVVVSQGRVHRLNGVFDDPTGDVEVIQPRPGNTADRILIPITSEKLAAAGARQVFSRCSSGSELVSDRRQDYEPRSVTIDANNKNNVLGGLNLEAAQYELQFAPQLLKSWRNQGIDTSSQDGGINLQSYPINTFYQSAALASFTMNGETFLASADTGEFTRYSIADVGCDFEESATGYDWLYTINNAFAGSMSSSDQSILREALGNPAKLAQMRFTNLKTAADGYSLTQEGYSHLTGYGGRGMSVLRVSTQTRVYDSGDLFERVFTEASTPSVYRELFNARLEGGNSKPTDSVDQMSPETGPRPSAIAVGRVDDDTLLLVVSNGNVGGLYTSRWTRGTRCPTQCSKASSGEATRGSAGTRPTGATTTRLEKRTYKL</sequence>
<evidence type="ECO:0000256" key="1">
    <source>
        <dbReference type="SAM" id="MobiDB-lite"/>
    </source>
</evidence>
<evidence type="ECO:0000313" key="4">
    <source>
        <dbReference type="Proteomes" id="UP000245119"/>
    </source>
</evidence>
<evidence type="ECO:0000259" key="2">
    <source>
        <dbReference type="Pfam" id="PF22494"/>
    </source>
</evidence>
<name>A0A2T7NGI0_POMCA</name>
<feature type="compositionally biased region" description="Polar residues" evidence="1">
    <location>
        <begin position="394"/>
        <end position="405"/>
    </location>
</feature>
<accession>A0A2T7NGI0</accession>
<comment type="caution">
    <text evidence="3">The sequence shown here is derived from an EMBL/GenBank/DDBJ whole genome shotgun (WGS) entry which is preliminary data.</text>
</comment>
<dbReference type="PANTHER" id="PTHR46928">
    <property type="entry name" value="MESENCHYME-SPECIFIC CELL SURFACE GLYCOPROTEIN"/>
    <property type="match status" value="1"/>
</dbReference>
<organism evidence="3 4">
    <name type="scientific">Pomacea canaliculata</name>
    <name type="common">Golden apple snail</name>
    <dbReference type="NCBI Taxonomy" id="400727"/>
    <lineage>
        <taxon>Eukaryota</taxon>
        <taxon>Metazoa</taxon>
        <taxon>Spiralia</taxon>
        <taxon>Lophotrochozoa</taxon>
        <taxon>Mollusca</taxon>
        <taxon>Gastropoda</taxon>
        <taxon>Caenogastropoda</taxon>
        <taxon>Architaenioglossa</taxon>
        <taxon>Ampullarioidea</taxon>
        <taxon>Ampullariidae</taxon>
        <taxon>Pomacea</taxon>
    </lineage>
</organism>
<gene>
    <name evidence="3" type="ORF">C0Q70_20784</name>
</gene>